<dbReference type="GO" id="GO:0046872">
    <property type="term" value="F:metal ion binding"/>
    <property type="evidence" value="ECO:0007669"/>
    <property type="project" value="UniProtKB-KW"/>
</dbReference>
<sequence>MASTTTVTPGRTVRKVQPIPQTRNRLELALWLFMRYSGLALVFLALSHFWMQHVLIGTHEIEFAGTQLRWGITGQPVTVEQVIWRAYYAVMLVLAVTHGINGVRQVAYDYFGHRPAIYKGLMSVIVAVAALISLGGIAALFMGAAASGGEAALR</sequence>
<protein>
    <recommendedName>
        <fullName evidence="11">Succinate dehydrogenase</fullName>
    </recommendedName>
</protein>
<dbReference type="Pfam" id="PF01127">
    <property type="entry name" value="Sdh_cyt"/>
    <property type="match status" value="1"/>
</dbReference>
<comment type="caution">
    <text evidence="9">The sequence shown here is derived from an EMBL/GenBank/DDBJ whole genome shotgun (WGS) entry which is preliminary data.</text>
</comment>
<dbReference type="EMBL" id="PGTN01000022">
    <property type="protein sequence ID" value="PJF48176.1"/>
    <property type="molecule type" value="Genomic_DNA"/>
</dbReference>
<evidence type="ECO:0008006" key="11">
    <source>
        <dbReference type="Google" id="ProtNLM"/>
    </source>
</evidence>
<evidence type="ECO:0000313" key="9">
    <source>
        <dbReference type="EMBL" id="PJF48176.1"/>
    </source>
</evidence>
<evidence type="ECO:0000256" key="3">
    <source>
        <dbReference type="ARBA" id="ARBA00022692"/>
    </source>
</evidence>
<feature type="transmembrane region" description="Helical" evidence="8">
    <location>
        <begin position="28"/>
        <end position="50"/>
    </location>
</feature>
<comment type="subcellular location">
    <subcellularLocation>
        <location evidence="1">Membrane</location>
    </subcellularLocation>
</comment>
<dbReference type="InterPro" id="IPR000701">
    <property type="entry name" value="SuccDH_FuR_B_TM-su"/>
</dbReference>
<evidence type="ECO:0000256" key="4">
    <source>
        <dbReference type="ARBA" id="ARBA00022723"/>
    </source>
</evidence>
<dbReference type="GO" id="GO:0016020">
    <property type="term" value="C:membrane"/>
    <property type="evidence" value="ECO:0007669"/>
    <property type="project" value="UniProtKB-SubCell"/>
</dbReference>
<keyword evidence="2" id="KW-0349">Heme</keyword>
<keyword evidence="7 8" id="KW-0472">Membrane</keyword>
<dbReference type="AlphaFoldDB" id="A0A2M8QEE6"/>
<keyword evidence="4" id="KW-0479">Metal-binding</keyword>
<organism evidence="9 10">
    <name type="scientific">Candidatus Thermofonsia Clade 3 bacterium</name>
    <dbReference type="NCBI Taxonomy" id="2364212"/>
    <lineage>
        <taxon>Bacteria</taxon>
        <taxon>Bacillati</taxon>
        <taxon>Chloroflexota</taxon>
        <taxon>Candidatus Thermofontia</taxon>
        <taxon>Candidatus Thermofonsia Clade 3</taxon>
    </lineage>
</organism>
<proteinExistence type="predicted"/>
<keyword evidence="3 8" id="KW-0812">Transmembrane</keyword>
<gene>
    <name evidence="9" type="ORF">CUN48_04965</name>
</gene>
<dbReference type="SUPFAM" id="SSF81343">
    <property type="entry name" value="Fumarate reductase respiratory complex transmembrane subunits"/>
    <property type="match status" value="1"/>
</dbReference>
<reference evidence="9 10" key="1">
    <citation type="submission" date="2017-11" db="EMBL/GenBank/DDBJ databases">
        <title>Evolution of Phototrophy in the Chloroflexi Phylum Driven by Horizontal Gene Transfer.</title>
        <authorList>
            <person name="Ward L.M."/>
            <person name="Hemp J."/>
            <person name="Shih P.M."/>
            <person name="Mcglynn S.E."/>
            <person name="Fischer W."/>
        </authorList>
    </citation>
    <scope>NUCLEOTIDE SEQUENCE [LARGE SCALE GENOMIC DNA]</scope>
    <source>
        <strain evidence="9">JP3_7</strain>
    </source>
</reference>
<keyword evidence="6" id="KW-0408">Iron</keyword>
<feature type="transmembrane region" description="Helical" evidence="8">
    <location>
        <begin position="124"/>
        <end position="146"/>
    </location>
</feature>
<evidence type="ECO:0000256" key="1">
    <source>
        <dbReference type="ARBA" id="ARBA00004370"/>
    </source>
</evidence>
<evidence type="ECO:0000256" key="2">
    <source>
        <dbReference type="ARBA" id="ARBA00022617"/>
    </source>
</evidence>
<name>A0A2M8QEE6_9CHLR</name>
<dbReference type="InterPro" id="IPR034804">
    <property type="entry name" value="SQR/QFR_C/D"/>
</dbReference>
<evidence type="ECO:0000256" key="8">
    <source>
        <dbReference type="SAM" id="Phobius"/>
    </source>
</evidence>
<evidence type="ECO:0000256" key="6">
    <source>
        <dbReference type="ARBA" id="ARBA00023004"/>
    </source>
</evidence>
<accession>A0A2M8QEE6</accession>
<feature type="transmembrane region" description="Helical" evidence="8">
    <location>
        <begin position="86"/>
        <end position="103"/>
    </location>
</feature>
<dbReference type="Proteomes" id="UP000230790">
    <property type="component" value="Unassembled WGS sequence"/>
</dbReference>
<evidence type="ECO:0000313" key="10">
    <source>
        <dbReference type="Proteomes" id="UP000230790"/>
    </source>
</evidence>
<evidence type="ECO:0000256" key="7">
    <source>
        <dbReference type="ARBA" id="ARBA00023136"/>
    </source>
</evidence>
<keyword evidence="5 8" id="KW-1133">Transmembrane helix</keyword>
<dbReference type="Gene3D" id="1.20.1300.10">
    <property type="entry name" value="Fumarate reductase/succinate dehydrogenase, transmembrane subunit"/>
    <property type="match status" value="1"/>
</dbReference>
<evidence type="ECO:0000256" key="5">
    <source>
        <dbReference type="ARBA" id="ARBA00022989"/>
    </source>
</evidence>